<dbReference type="InterPro" id="IPR050157">
    <property type="entry name" value="PSI_iron-sulfur_center"/>
</dbReference>
<evidence type="ECO:0000259" key="5">
    <source>
        <dbReference type="PROSITE" id="PS51085"/>
    </source>
</evidence>
<dbReference type="Gene3D" id="3.30.70.20">
    <property type="match status" value="1"/>
</dbReference>
<comment type="caution">
    <text evidence="7">The sequence shown here is derived from an EMBL/GenBank/DDBJ whole genome shotgun (WGS) entry which is preliminary data.</text>
</comment>
<dbReference type="CDD" id="cd00207">
    <property type="entry name" value="fer2"/>
    <property type="match status" value="1"/>
</dbReference>
<dbReference type="PROSITE" id="PS00198">
    <property type="entry name" value="4FE4S_FER_1"/>
    <property type="match status" value="1"/>
</dbReference>
<evidence type="ECO:0000256" key="3">
    <source>
        <dbReference type="ARBA" id="ARBA00023004"/>
    </source>
</evidence>
<evidence type="ECO:0008006" key="8">
    <source>
        <dbReference type="Google" id="ProtNLM"/>
    </source>
</evidence>
<evidence type="ECO:0000259" key="6">
    <source>
        <dbReference type="PROSITE" id="PS51379"/>
    </source>
</evidence>
<evidence type="ECO:0000256" key="2">
    <source>
        <dbReference type="ARBA" id="ARBA00022723"/>
    </source>
</evidence>
<dbReference type="PANTHER" id="PTHR24960">
    <property type="entry name" value="PHOTOSYSTEM I IRON-SULFUR CENTER-RELATED"/>
    <property type="match status" value="1"/>
</dbReference>
<keyword evidence="2" id="KW-0479">Metal-binding</keyword>
<feature type="domain" description="4Fe-4S ferredoxin-type" evidence="6">
    <location>
        <begin position="216"/>
        <end position="250"/>
    </location>
</feature>
<dbReference type="SUPFAM" id="SSF54862">
    <property type="entry name" value="4Fe-4S ferredoxins"/>
    <property type="match status" value="1"/>
</dbReference>
<evidence type="ECO:0000256" key="1">
    <source>
        <dbReference type="ARBA" id="ARBA00022485"/>
    </source>
</evidence>
<reference evidence="7" key="1">
    <citation type="journal article" date="2015" name="Nature">
        <title>Complex archaea that bridge the gap between prokaryotes and eukaryotes.</title>
        <authorList>
            <person name="Spang A."/>
            <person name="Saw J.H."/>
            <person name="Jorgensen S.L."/>
            <person name="Zaremba-Niedzwiedzka K."/>
            <person name="Martijn J."/>
            <person name="Lind A.E."/>
            <person name="van Eijk R."/>
            <person name="Schleper C."/>
            <person name="Guy L."/>
            <person name="Ettema T.J."/>
        </authorList>
    </citation>
    <scope>NUCLEOTIDE SEQUENCE</scope>
</reference>
<proteinExistence type="predicted"/>
<dbReference type="InterPro" id="IPR017900">
    <property type="entry name" value="4Fe4S_Fe_S_CS"/>
</dbReference>
<accession>A0A0F9AWA1</accession>
<evidence type="ECO:0000313" key="7">
    <source>
        <dbReference type="EMBL" id="KKK82734.1"/>
    </source>
</evidence>
<feature type="domain" description="4Fe-4S ferredoxin-type" evidence="6">
    <location>
        <begin position="153"/>
        <end position="184"/>
    </location>
</feature>
<dbReference type="PROSITE" id="PS51379">
    <property type="entry name" value="4FE4S_FER_2"/>
    <property type="match status" value="2"/>
</dbReference>
<protein>
    <recommendedName>
        <fullName evidence="8">2Fe-2S ferredoxin-type domain-containing protein</fullName>
    </recommendedName>
</protein>
<dbReference type="Gene3D" id="3.10.20.740">
    <property type="match status" value="1"/>
</dbReference>
<keyword evidence="4" id="KW-0411">Iron-sulfur</keyword>
<feature type="domain" description="2Fe-2S ferredoxin-type" evidence="5">
    <location>
        <begin position="1"/>
        <end position="80"/>
    </location>
</feature>
<dbReference type="InterPro" id="IPR001041">
    <property type="entry name" value="2Fe-2S_ferredoxin-type"/>
</dbReference>
<evidence type="ECO:0000256" key="4">
    <source>
        <dbReference type="ARBA" id="ARBA00023014"/>
    </source>
</evidence>
<keyword evidence="3" id="KW-0408">Iron</keyword>
<organism evidence="7">
    <name type="scientific">marine sediment metagenome</name>
    <dbReference type="NCBI Taxonomy" id="412755"/>
    <lineage>
        <taxon>unclassified sequences</taxon>
        <taxon>metagenomes</taxon>
        <taxon>ecological metagenomes</taxon>
    </lineage>
</organism>
<dbReference type="InterPro" id="IPR036010">
    <property type="entry name" value="2Fe-2S_ferredoxin-like_sf"/>
</dbReference>
<dbReference type="GO" id="GO:0046872">
    <property type="term" value="F:metal ion binding"/>
    <property type="evidence" value="ECO:0007669"/>
    <property type="project" value="UniProtKB-KW"/>
</dbReference>
<sequence length="279" mass="30600">MVKLSINNRPVEVEDGTTVLEAAQGLGVKIPTLCHHKALSPYGGCRLCLVELDDGRRKRIQTACVYRAQEGLKVQTDTERVVKARRIVLELLLARCPESEEIQRIAAEFGVTETRIRKQDETCILCGLCVRMCHERMGKAVIGFAHRGTLREVVPPFDAESEVCMGCGACAFICPTAAIKPEDFCSRGISPLPSEFDLGIGPRPVVSVAFPQAVPNTPSIDKEHCVYFQTGECRTCQAVCDADAIDLEQEPAEIDLAVGAVIAAPGYERYYPDNRLEYG</sequence>
<dbReference type="AlphaFoldDB" id="A0A0F9AWA1"/>
<gene>
    <name evidence="7" type="ORF">LCGC14_2800420</name>
</gene>
<dbReference type="PROSITE" id="PS51085">
    <property type="entry name" value="2FE2S_FER_2"/>
    <property type="match status" value="1"/>
</dbReference>
<dbReference type="EMBL" id="LAZR01052533">
    <property type="protein sequence ID" value="KKK82734.1"/>
    <property type="molecule type" value="Genomic_DNA"/>
</dbReference>
<feature type="non-terminal residue" evidence="7">
    <location>
        <position position="279"/>
    </location>
</feature>
<dbReference type="InterPro" id="IPR017896">
    <property type="entry name" value="4Fe4S_Fe-S-bd"/>
</dbReference>
<dbReference type="PANTHER" id="PTHR24960:SF84">
    <property type="entry name" value="HYDROGENASE SUBUNIT"/>
    <property type="match status" value="1"/>
</dbReference>
<dbReference type="GO" id="GO:0051539">
    <property type="term" value="F:4 iron, 4 sulfur cluster binding"/>
    <property type="evidence" value="ECO:0007669"/>
    <property type="project" value="UniProtKB-KW"/>
</dbReference>
<dbReference type="SUPFAM" id="SSF54292">
    <property type="entry name" value="2Fe-2S ferredoxin-like"/>
    <property type="match status" value="1"/>
</dbReference>
<dbReference type="Pfam" id="PF12838">
    <property type="entry name" value="Fer4_7"/>
    <property type="match status" value="1"/>
</dbReference>
<keyword evidence="1" id="KW-0004">4Fe-4S</keyword>
<dbReference type="Pfam" id="PF13510">
    <property type="entry name" value="Fer2_4"/>
    <property type="match status" value="1"/>
</dbReference>
<name>A0A0F9AWA1_9ZZZZ</name>